<evidence type="ECO:0000256" key="4">
    <source>
        <dbReference type="ARBA" id="ARBA00022729"/>
    </source>
</evidence>
<dbReference type="EC" id="3.4.14.-" evidence="7"/>
<organism evidence="8 9">
    <name type="scientific">Flavobacterium cheonanense</name>
    <dbReference type="NCBI Taxonomy" id="706183"/>
    <lineage>
        <taxon>Bacteria</taxon>
        <taxon>Pseudomonadati</taxon>
        <taxon>Bacteroidota</taxon>
        <taxon>Flavobacteriia</taxon>
        <taxon>Flavobacteriales</taxon>
        <taxon>Flavobacteriaceae</taxon>
        <taxon>Flavobacterium</taxon>
    </lineage>
</organism>
<evidence type="ECO:0000256" key="3">
    <source>
        <dbReference type="ARBA" id="ARBA00022670"/>
    </source>
</evidence>
<dbReference type="EMBL" id="BAABCT010000002">
    <property type="protein sequence ID" value="GAA4065736.1"/>
    <property type="molecule type" value="Genomic_DNA"/>
</dbReference>
<feature type="signal peptide" evidence="7">
    <location>
        <begin position="1"/>
        <end position="17"/>
    </location>
</feature>
<keyword evidence="9" id="KW-1185">Reference proteome</keyword>
<keyword evidence="6 7" id="KW-0720">Serine protease</keyword>
<keyword evidence="3 7" id="KW-0645">Protease</keyword>
<dbReference type="PANTHER" id="PTHR38469:SF1">
    <property type="entry name" value="PERIPLASMIC PEPTIDASE SUBFAMILY S1B"/>
    <property type="match status" value="1"/>
</dbReference>
<dbReference type="Pfam" id="PF10459">
    <property type="entry name" value="Peptidase_S46"/>
    <property type="match status" value="1"/>
</dbReference>
<dbReference type="InterPro" id="IPR009003">
    <property type="entry name" value="Peptidase_S1_PA"/>
</dbReference>
<proteinExistence type="inferred from homology"/>
<evidence type="ECO:0000256" key="2">
    <source>
        <dbReference type="ARBA" id="ARBA00022438"/>
    </source>
</evidence>
<evidence type="ECO:0000256" key="6">
    <source>
        <dbReference type="ARBA" id="ARBA00022825"/>
    </source>
</evidence>
<accession>A0ABP7VEW6</accession>
<reference evidence="9" key="1">
    <citation type="journal article" date="2019" name="Int. J. Syst. Evol. Microbiol.">
        <title>The Global Catalogue of Microorganisms (GCM) 10K type strain sequencing project: providing services to taxonomists for standard genome sequencing and annotation.</title>
        <authorList>
            <consortium name="The Broad Institute Genomics Platform"/>
            <consortium name="The Broad Institute Genome Sequencing Center for Infectious Disease"/>
            <person name="Wu L."/>
            <person name="Ma J."/>
        </authorList>
    </citation>
    <scope>NUCLEOTIDE SEQUENCE [LARGE SCALE GENOMIC DNA]</scope>
    <source>
        <strain evidence="9">JCM 17069</strain>
    </source>
</reference>
<gene>
    <name evidence="8" type="ORF">GCM10022389_08060</name>
</gene>
<keyword evidence="4 7" id="KW-0732">Signal</keyword>
<comment type="function">
    <text evidence="7">Catalyzes the removal of dipeptides from the N-terminus of oligopeptides.</text>
</comment>
<sequence length="715" mass="81089">MKYFKLLLLLFVIQTQAQQGGMWIPSMLKGMNEGEMKTLGMKISAEQIYSINQSSLKDAVPHFDGGCTAEVISDKGLILTNHHCGFDNIQSHSTVEHDYLTNGFWAYKMEEELPNKDLEVTFVVKIEDVTSKIIEGIASLTSEAEKQKKIQQNISELVKNSPKEAWQENRVKTFYDGNQYLLFVVESYKDVRLVGAPPSSIGKFGSDTDNWVWPRHTGDFSLFRIYADKNNRPAAYSADNVPYKPKHFFPISITGLKENDFTMVMGYPGRTTEYLPSVAVNQIVETLNPAKVEIRDAALKVQDRFMRKDQAIKIQYAAKYASVANYWKKWMGETKGLKKANAVAAKQKFEKDFQQKVAKAGKQAEYGNLLSEFEKNYTEIKDYALARDYFSEVALRNTELLSVGYKLYQLEQILNTKGEQSFTDRKNTLSSGIGDFYKDYNAEVDKNVFEQLINLYATKSPKQFLPESLHNINASQLTTDVFANSKLTSLEKFRSLLEGDSKTVIEKMNADKGYQVIKSMADAFTKNVSPKYDELNLKNIALQRTYMKAILELSPKSARIFPDANSTLRVTYGKIKGYKPNDAVYYEPFTTLDGVMEKYVPGDYEFDVPQKLIDLYNAKDYGIYGVNGKIPVCFIATNHTTGGNSGSPALDKNGNLIGLNFDRVWEGTMSDVYYSPDICRNIMVDSRYILFIIDKYAGAKNIINELKIIQPAKKK</sequence>
<name>A0ABP7VEW6_9FLAO</name>
<protein>
    <recommendedName>
        <fullName evidence="7">Dipeptidyl-peptidase</fullName>
        <ecNumber evidence="7">3.4.14.-</ecNumber>
    </recommendedName>
</protein>
<dbReference type="RefSeq" id="WP_344815506.1">
    <property type="nucleotide sequence ID" value="NZ_BAABCT010000002.1"/>
</dbReference>
<keyword evidence="2 7" id="KW-0031">Aminopeptidase</keyword>
<keyword evidence="5 7" id="KW-0378">Hydrolase</keyword>
<evidence type="ECO:0000256" key="7">
    <source>
        <dbReference type="RuleBase" id="RU366067"/>
    </source>
</evidence>
<evidence type="ECO:0000313" key="8">
    <source>
        <dbReference type="EMBL" id="GAA4065736.1"/>
    </source>
</evidence>
<dbReference type="PANTHER" id="PTHR38469">
    <property type="entry name" value="PERIPLASMIC PEPTIDASE SUBFAMILY S1B"/>
    <property type="match status" value="1"/>
</dbReference>
<comment type="similarity">
    <text evidence="1 7">Belongs to the peptidase S46 family.</text>
</comment>
<evidence type="ECO:0000256" key="5">
    <source>
        <dbReference type="ARBA" id="ARBA00022801"/>
    </source>
</evidence>
<dbReference type="InterPro" id="IPR019500">
    <property type="entry name" value="Pep_S46"/>
</dbReference>
<feature type="chain" id="PRO_5045009449" description="Dipeptidyl-peptidase" evidence="7">
    <location>
        <begin position="18"/>
        <end position="715"/>
    </location>
</feature>
<evidence type="ECO:0000256" key="1">
    <source>
        <dbReference type="ARBA" id="ARBA00010491"/>
    </source>
</evidence>
<evidence type="ECO:0000313" key="9">
    <source>
        <dbReference type="Proteomes" id="UP001500367"/>
    </source>
</evidence>
<dbReference type="Proteomes" id="UP001500367">
    <property type="component" value="Unassembled WGS sequence"/>
</dbReference>
<dbReference type="SUPFAM" id="SSF50494">
    <property type="entry name" value="Trypsin-like serine proteases"/>
    <property type="match status" value="1"/>
</dbReference>
<comment type="caution">
    <text evidence="8">The sequence shown here is derived from an EMBL/GenBank/DDBJ whole genome shotgun (WGS) entry which is preliminary data.</text>
</comment>